<name>A0A5J4WZ99_9EUKA</name>
<organism evidence="6 7">
    <name type="scientific">Streblomastix strix</name>
    <dbReference type="NCBI Taxonomy" id="222440"/>
    <lineage>
        <taxon>Eukaryota</taxon>
        <taxon>Metamonada</taxon>
        <taxon>Preaxostyla</taxon>
        <taxon>Oxymonadida</taxon>
        <taxon>Streblomastigidae</taxon>
        <taxon>Streblomastix</taxon>
    </lineage>
</organism>
<evidence type="ECO:0000313" key="7">
    <source>
        <dbReference type="Proteomes" id="UP000324800"/>
    </source>
</evidence>
<feature type="compositionally biased region" description="Polar residues" evidence="2">
    <location>
        <begin position="1428"/>
        <end position="1445"/>
    </location>
</feature>
<dbReference type="SUPFAM" id="SSF48371">
    <property type="entry name" value="ARM repeat"/>
    <property type="match status" value="3"/>
</dbReference>
<dbReference type="InterPro" id="IPR016024">
    <property type="entry name" value="ARM-type_fold"/>
</dbReference>
<feature type="compositionally biased region" description="Basic and acidic residues" evidence="2">
    <location>
        <begin position="1865"/>
        <end position="1889"/>
    </location>
</feature>
<dbReference type="PANTHER" id="PTHR23120:SF0">
    <property type="entry name" value="MAESTRO HEAT-LIKE REPEAT FAMILY MEMBER 1"/>
    <property type="match status" value="1"/>
</dbReference>
<feature type="region of interest" description="Disordered" evidence="2">
    <location>
        <begin position="799"/>
        <end position="832"/>
    </location>
</feature>
<protein>
    <submittedName>
        <fullName evidence="6">Uncharacterized protein</fullName>
    </submittedName>
</protein>
<accession>A0A5J4WZ99</accession>
<dbReference type="Pfam" id="PF23221">
    <property type="entry name" value="HEAT_MROH2B_1st"/>
    <property type="match status" value="1"/>
</dbReference>
<feature type="region of interest" description="Disordered" evidence="2">
    <location>
        <begin position="1419"/>
        <end position="1445"/>
    </location>
</feature>
<feature type="compositionally biased region" description="Polar residues" evidence="2">
    <location>
        <begin position="1890"/>
        <end position="1905"/>
    </location>
</feature>
<dbReference type="InterPro" id="IPR011989">
    <property type="entry name" value="ARM-like"/>
</dbReference>
<feature type="region of interest" description="Disordered" evidence="2">
    <location>
        <begin position="1525"/>
        <end position="1550"/>
    </location>
</feature>
<evidence type="ECO:0000256" key="1">
    <source>
        <dbReference type="ARBA" id="ARBA00022737"/>
    </source>
</evidence>
<dbReference type="GO" id="GO:0005737">
    <property type="term" value="C:cytoplasm"/>
    <property type="evidence" value="ECO:0007669"/>
    <property type="project" value="TreeGrafter"/>
</dbReference>
<feature type="compositionally biased region" description="Low complexity" evidence="2">
    <location>
        <begin position="2057"/>
        <end position="2073"/>
    </location>
</feature>
<dbReference type="Proteomes" id="UP000324800">
    <property type="component" value="Unassembled WGS sequence"/>
</dbReference>
<dbReference type="EMBL" id="SNRW01000680">
    <property type="protein sequence ID" value="KAA6399796.1"/>
    <property type="molecule type" value="Genomic_DNA"/>
</dbReference>
<gene>
    <name evidence="6" type="ORF">EZS28_004678</name>
</gene>
<sequence length="2767" mass="306291">MNLQLAQTGGLVDQIILELIKLSNDDNPEAKWNFKQSLIHVGRRQPLLLFTSILFVINKQSISMGHRITLLTVLEQILSENITTVNRDHATKIVYFACHEMCQDKDVQPDWQQAASNVLIALSRAYPDLCFEQLSALMPQQKIPHYFVLFSIYEFTLRNPEFIVTKLKDIFSRLLPLLGTVRHDNIKWVLSACFGVFGEAVMQIYREKENGKVINNPLSASSSSQLYSLLPLYSIPNAHPTSDFEVEMDTCFNTIFGQWFLTDKCRLVCLETIGKLTRLMSSVALIAALPKLIPALLLSLKKGDQSITEKYAASSALYGTISSALKQSPQEVRQYLPNVLPGIHSALCTITSFINPIAFVFPPRPAAWGPLITRIVEGEGDALQTEEIGKGEQKQNTNETDQEEQEQEQQEEDRNEDQDDDDESDGFGGKMKKKNQSKKGKKQKEKKTIKKKKKNKPLEKQVIRIDPVVKSAPLDTAQRTAVDLHALIISIAQCYMDDTIQFLLKQLENPIWYIRAATLSSLAHIVTVLETEVELKKSIIIASLTPVLGDRTIPVQFALVQLVLSLSRLNYLEDSGWETLVKSVIVGCGEHINGWRRSDPYSVSTASMGTGDKKKKTGLPPIQSPFQSSQPSLPPIANSGSGFTGSQNLGFPSSFALSQFANDALYEMCVHHSSTRLLLWPHLFEYIVDPIISASSVSHSIPSICCALTRLSAGKKYRVGEDDILIDFDAHASANLPRPQAILSRLITCLGDISFDCAQVKPILALLTSAAPLFHYSMVDVCSDKIPDIQQYWRENIAQMPDDEEDEEENEEDQDKDKKKGDKQKKDKKSDQEALLNLADQYDTFTSKSHILDNAYPQASSIVISPYFPIVTVQQPGSKDKDKSQSILLITPEISGYMGISSRLNVSAATIITTNVVRISTEQRQKIVDDLQKQHTIQQYQLQPPPPPTSQQQQQHFMQLIPQRPNQTAIEKWEYRAAGLLANILTEIDQEDYIAAIGFALSKQIEYYQTYDPSSVQNDSSSSSASKQILPPPSQSSSFGQQGLFQTAARVPPHPQSQGVRIIIRLLGVCVQNCQTRTIALQLMDRMIESTNYGIQTQRQALAEGLGLGAKNTAHTEAVFGRLEALQKKEGVLMKKSSSVFNSKLVIDDNVRATILMCYGRAAFQSPPSVALTQIEARLLPFLTEHTPQITSYQGRYTAMIAIDYLAKALNPSKLNAGSQKQQFILRTRDDLMRTCVRYVTNSYPQEKSDKDDGAGDGAWGGWSEKEKEIQIRMLCLGVLKKLATLPPVVPELLQREIIQSLSALYEFDDSQQPSAATSAAVESVQTGKPEDENAGLTSALSSLLVTFLASAEPQTDVAKQAWKAKVSAGGGFSANPTISAFLRLSGLILPLTRSSNEIVRRRALASYNTLLPAFVQQAADQNESDSEPAQKSTKGSKSGQNKPQTAFKGIGVLLAVLISRIGDDKPEIRKAACDALGLTLYADYIQVTDPSQGFELSPTHNIVAITNIRKEITIWAQGMGVDIQPTKQTSSSSSSSSLAEFSSKPQPPPPITQIETLSSFVANKLYLPLTQILTQDDLVDLINSLIRLGFTDPIKDSSILSIKLARELILYGAGISQQENESDTKSGKSNHQGGARVAALAQDNVIRVFLRTITNAITPFQPINPGKDKDKITTQIQSSSITTGIQIPQTGQAGNPLNPHNLNTIGISANDLAQFLMTYNSQRQLIDPVEGSQYGGVGSSNIQGDKQQTRQTGPNSIQSVWPVTDPTIYAGLILYSPFPSSTIPITTVSPDTTLANVTKSFSQSISAINTEIQDWLLEILCTISVIRPHIVFDHIFMIPQNKMNTAALEACSIVCAAAREREREKEKRFQDKEKASRDTESKTKDSTGKQKISASKTASSQDNTSLANRLSATARLFVQSCLTILNGPEQFDVRQSKDSSSLPLHFPLLRPHNIVSILSNILSLQRRTLEEEEGIDDEENEDENKEADIDDEEAKQQRKLEREKERERERERRRRKEKERKRKEHEREKRRRKKEKEKERRKRDKLRSGKNKDESSSSSEETTTESSSSSSSEEPEEKIKKEEIEQPIQKDDKSTLSRGTGTLIGKKHSLTDQQIIQHKGSNYKLDLSFVRDHLPHIASSLIMHISTIIICQENTEQLTMTTTGIKNIMRQLHISSSIINFYLTQPPSYPPDAFESLIFCNRITLYQQVSKSSREAETLRKKLEFFDSVKKKSSSSQEQNVTSGSGGSQKVDPDAQEFDLSQFVGIDRRTLQKEYDRAHDEEVKAQQALDKAGLTPYNLWPYVSNKQHYDTFMSVCASRMIIAARELTTPTGEFANAPPFQLSSESAFGSDQPAPLLQTQAGSYSATSFGSDANQYLSPDFNFVNAIVDVSLPYSRSAFAAQRLGGTQVLNAAAEYVRVKESGAEKAHKKKKQQREAACLQSNQTITTKSNTNSSSEIPQTIAEALIARTTDENSRIRASALKGLGLLPRAAPYFLGRSGSAALAAACRACDDREENVARAAAESVRHLAGDEGGADEVTLIAMRVTGMMAGRTLITKRPQSPLLRASGCAIIAAMSRGSRGVPGDEYVEYLHNVIPDLYVLIVDTYDIPRKASRLALQIAGKYLSSPQLKALFNSPLFLNDTDPAQPPSVAAIITASAGGTGGVPTFCAFDELFKAITGHLIVCFPQRLNVYVQTLLTYLTPDRPPFLKQAATLLLGMILRQLSPQLRRNVPVEQVSKAIIGLLTESETNVRSLASRVLAWLWEY</sequence>
<feature type="compositionally biased region" description="Acidic residues" evidence="2">
    <location>
        <begin position="400"/>
        <end position="425"/>
    </location>
</feature>
<evidence type="ECO:0000259" key="4">
    <source>
        <dbReference type="Pfam" id="PF23221"/>
    </source>
</evidence>
<dbReference type="InterPro" id="IPR055408">
    <property type="entry name" value="HEAT_MROH2B-like"/>
</dbReference>
<feature type="region of interest" description="Disordered" evidence="2">
    <location>
        <begin position="1972"/>
        <end position="2102"/>
    </location>
</feature>
<keyword evidence="1" id="KW-0677">Repeat</keyword>
<feature type="region of interest" description="Disordered" evidence="2">
    <location>
        <begin position="385"/>
        <end position="456"/>
    </location>
</feature>
<feature type="domain" description="MROH2B-like HEAT-repeats" evidence="3">
    <location>
        <begin position="1064"/>
        <end position="1242"/>
    </location>
</feature>
<feature type="compositionally biased region" description="Acidic residues" evidence="2">
    <location>
        <begin position="1972"/>
        <end position="1994"/>
    </location>
</feature>
<feature type="compositionally biased region" description="Basic and acidic residues" evidence="2">
    <location>
        <begin position="1995"/>
        <end position="2011"/>
    </location>
</feature>
<feature type="compositionally biased region" description="Basic and acidic residues" evidence="2">
    <location>
        <begin position="815"/>
        <end position="832"/>
    </location>
</feature>
<feature type="compositionally biased region" description="Basic and acidic residues" evidence="2">
    <location>
        <begin position="2078"/>
        <end position="2096"/>
    </location>
</feature>
<feature type="region of interest" description="Disordered" evidence="2">
    <location>
        <begin position="1013"/>
        <end position="1041"/>
    </location>
</feature>
<feature type="compositionally biased region" description="Acidic residues" evidence="2">
    <location>
        <begin position="801"/>
        <end position="814"/>
    </location>
</feature>
<feature type="domain" description="MROH2B-like HEAT-repeats" evidence="3">
    <location>
        <begin position="487"/>
        <end position="587"/>
    </location>
</feature>
<evidence type="ECO:0000313" key="6">
    <source>
        <dbReference type="EMBL" id="KAA6399796.1"/>
    </source>
</evidence>
<feature type="domain" description="Maestro/Maestro-like HEAT-repeats" evidence="5">
    <location>
        <begin position="2465"/>
        <end position="2762"/>
    </location>
</feature>
<feature type="compositionally biased region" description="Low complexity" evidence="2">
    <location>
        <begin position="1014"/>
        <end position="1026"/>
    </location>
</feature>
<feature type="compositionally biased region" description="Basic residues" evidence="2">
    <location>
        <begin position="430"/>
        <end position="455"/>
    </location>
</feature>
<dbReference type="Pfam" id="PF23210">
    <property type="entry name" value="HEAT_Maestro_2"/>
    <property type="match status" value="2"/>
</dbReference>
<evidence type="ECO:0000259" key="5">
    <source>
        <dbReference type="Pfam" id="PF23227"/>
    </source>
</evidence>
<feature type="compositionally biased region" description="Basic and acidic residues" evidence="2">
    <location>
        <begin position="2047"/>
        <end position="2056"/>
    </location>
</feature>
<dbReference type="Pfam" id="PF23227">
    <property type="entry name" value="HEAT_MROH2B_C"/>
    <property type="match status" value="1"/>
</dbReference>
<dbReference type="PANTHER" id="PTHR23120">
    <property type="entry name" value="MAESTRO-RELATED HEAT DOMAIN-CONTAINING"/>
    <property type="match status" value="1"/>
</dbReference>
<evidence type="ECO:0000256" key="2">
    <source>
        <dbReference type="SAM" id="MobiDB-lite"/>
    </source>
</evidence>
<dbReference type="Gene3D" id="1.25.10.10">
    <property type="entry name" value="Leucine-rich Repeat Variant"/>
    <property type="match status" value="4"/>
</dbReference>
<dbReference type="OrthoDB" id="1884734at2759"/>
<feature type="domain" description="MROH2B-like N-terminal HEAT-repeats" evidence="4">
    <location>
        <begin position="38"/>
        <end position="210"/>
    </location>
</feature>
<comment type="caution">
    <text evidence="6">The sequence shown here is derived from an EMBL/GenBank/DDBJ whole genome shotgun (WGS) entry which is preliminary data.</text>
</comment>
<dbReference type="InterPro" id="IPR056282">
    <property type="entry name" value="MROH2B-like_N_HEAT"/>
</dbReference>
<feature type="compositionally biased region" description="Basic residues" evidence="2">
    <location>
        <begin position="2012"/>
        <end position="2046"/>
    </location>
</feature>
<feature type="region of interest" description="Disordered" evidence="2">
    <location>
        <begin position="1865"/>
        <end position="1905"/>
    </location>
</feature>
<reference evidence="6 7" key="1">
    <citation type="submission" date="2019-03" db="EMBL/GenBank/DDBJ databases">
        <title>Single cell metagenomics reveals metabolic interactions within the superorganism composed of flagellate Streblomastix strix and complex community of Bacteroidetes bacteria on its surface.</title>
        <authorList>
            <person name="Treitli S.C."/>
            <person name="Kolisko M."/>
            <person name="Husnik F."/>
            <person name="Keeling P."/>
            <person name="Hampl V."/>
        </authorList>
    </citation>
    <scope>NUCLEOTIDE SEQUENCE [LARGE SCALE GENOMIC DNA]</scope>
    <source>
        <strain evidence="6">ST1C</strain>
    </source>
</reference>
<proteinExistence type="predicted"/>
<dbReference type="InterPro" id="IPR045206">
    <property type="entry name" value="Maestro_heat-like_prot"/>
</dbReference>
<dbReference type="InterPro" id="IPR055406">
    <property type="entry name" value="HEAT_Maestro"/>
</dbReference>
<evidence type="ECO:0000259" key="3">
    <source>
        <dbReference type="Pfam" id="PF23210"/>
    </source>
</evidence>